<dbReference type="EMBL" id="CM051402">
    <property type="protein sequence ID" value="KAJ4711249.1"/>
    <property type="molecule type" value="Genomic_DNA"/>
</dbReference>
<evidence type="ECO:0000313" key="2">
    <source>
        <dbReference type="Proteomes" id="UP001164539"/>
    </source>
</evidence>
<protein>
    <submittedName>
        <fullName evidence="1">NRT1/PTR family protein 2.2</fullName>
    </submittedName>
</protein>
<evidence type="ECO:0000313" key="1">
    <source>
        <dbReference type="EMBL" id="KAJ4711249.1"/>
    </source>
</evidence>
<gene>
    <name evidence="1" type="ORF">OWV82_017297</name>
</gene>
<sequence>MAGGNKPSSLKKEEEHSNSLSDSKPAVQKKHRGWKAMPYILGNETFERLATCGLTANFMVYLTKEFHLNQVVAANIINIWGGITNFAPLIGAFISDAYAGRFKTIVFASFASLLGMLAITLMAWLPQLHPPKCDIANQSNRWCKGPNQLQLGVLLSALGLLSIGTGGIRPCSIPFGTDQFDPTTEAGVKGMNSFFNWYYTSFTVVILIAQTSVVYIQDSVSWVLGFGIPTLLMLAAIILFLIGTKVYVHVEPEGSIFSGIAKVFVAAYKRRRLKLPEGQNDGLFYNPLPKGTVLSKQPLTNQFRFLNKAAMITDNDLKSDGTCTDQNKKLCSIQQVEEVKWLLKIIPIWVSGIISFISMTQQSTFTVSQAMKMDRHLRPNFEIPAASVTVISLLTIVIWVPFYDRIFVPALRRVSKRREITVLQRCGIGIIFSILSMIAAGVVERKRREWDLANLHAQSLWVMWLAPQLILMGFCEAFHVIGMLEFFNKEFPDRMKCIGNSLIYCSIGGANYLSSLIVTIIQGITSKYGRRDWLTDNINAGRLDYFYLVIAGLEVLNLIYFLYCARHYRYKDSLQFEERPSLEHMEQAGSITGDQGGSRSETRC</sequence>
<proteinExistence type="predicted"/>
<comment type="caution">
    <text evidence="1">The sequence shown here is derived from an EMBL/GenBank/DDBJ whole genome shotgun (WGS) entry which is preliminary data.</text>
</comment>
<keyword evidence="2" id="KW-1185">Reference proteome</keyword>
<name>A0ACC1XIH9_MELAZ</name>
<reference evidence="1 2" key="1">
    <citation type="journal article" date="2023" name="Science">
        <title>Complex scaffold remodeling in plant triterpene biosynthesis.</title>
        <authorList>
            <person name="De La Pena R."/>
            <person name="Hodgson H."/>
            <person name="Liu J.C."/>
            <person name="Stephenson M.J."/>
            <person name="Martin A.C."/>
            <person name="Owen C."/>
            <person name="Harkess A."/>
            <person name="Leebens-Mack J."/>
            <person name="Jimenez L.E."/>
            <person name="Osbourn A."/>
            <person name="Sattely E.S."/>
        </authorList>
    </citation>
    <scope>NUCLEOTIDE SEQUENCE [LARGE SCALE GENOMIC DNA]</scope>
    <source>
        <strain evidence="2">cv. JPN11</strain>
        <tissue evidence="1">Leaf</tissue>
    </source>
</reference>
<accession>A0ACC1XIH9</accession>
<dbReference type="Proteomes" id="UP001164539">
    <property type="component" value="Chromosome 9"/>
</dbReference>
<organism evidence="1 2">
    <name type="scientific">Melia azedarach</name>
    <name type="common">Chinaberry tree</name>
    <dbReference type="NCBI Taxonomy" id="155640"/>
    <lineage>
        <taxon>Eukaryota</taxon>
        <taxon>Viridiplantae</taxon>
        <taxon>Streptophyta</taxon>
        <taxon>Embryophyta</taxon>
        <taxon>Tracheophyta</taxon>
        <taxon>Spermatophyta</taxon>
        <taxon>Magnoliopsida</taxon>
        <taxon>eudicotyledons</taxon>
        <taxon>Gunneridae</taxon>
        <taxon>Pentapetalae</taxon>
        <taxon>rosids</taxon>
        <taxon>malvids</taxon>
        <taxon>Sapindales</taxon>
        <taxon>Meliaceae</taxon>
        <taxon>Melia</taxon>
    </lineage>
</organism>